<sequence length="483" mass="52757">MTTTEKPGENIQTPTEFVSENPLKMSSPLGGALFFLGLDRSLPVFHGSQGCTSFALVLLGRHFKESIPLQTTAMSEVTTVLGGGDNIQAAILKILEKGKPGVIGICSTGLTETKGEDIVGEVALFRKKHPEHDDVPLVAVSTPDFRGSHEDGFRDAMIRTIEELVVTGEKTIKNQINVLAGSHLTVADIDYLRDVLNDFGFSPIFLPDLSRSLDGIIPDNFEPVSMGGTTVEEIRKMGSSEHTLVIGESLRGAGEALLKKSGIPYVVVNRLMGINAFDRFLVTLKNLSGRDYPEGLKRERNRLTDSMLDAHFYLGGVKVAMGLEPDHLFDLAHFLTENGMEMVGSVTTTTSTLLPKTPGPKPVIGDLGTLERQARSANAGLLVTHSHGRQGASRLNIPLFRVGFPIFDRLGATHRLFVGYRGAMETLFRLSNMMWSRDPENQPDTWYPEVGEKTPIVFGDVDPEEFVPVTFQGLNERSEGGRP</sequence>
<dbReference type="PROSITE" id="PS00699">
    <property type="entry name" value="NITROGENASE_1_1"/>
    <property type="match status" value="1"/>
</dbReference>
<dbReference type="UniPathway" id="UPA00782"/>
<dbReference type="Gene3D" id="6.10.250.1090">
    <property type="match status" value="1"/>
</dbReference>
<evidence type="ECO:0000256" key="3">
    <source>
        <dbReference type="ARBA" id="ARBA00011002"/>
    </source>
</evidence>
<comment type="function">
    <text evidence="1">This protein may play a role in the biosynthesis of the prosthetic group of nitrogenase (FeMo cofactor).</text>
</comment>
<dbReference type="InterPro" id="IPR000510">
    <property type="entry name" value="Nase/OxRdtase_comp1"/>
</dbReference>
<evidence type="ECO:0000256" key="4">
    <source>
        <dbReference type="ARBA" id="ARBA00013282"/>
    </source>
</evidence>
<dbReference type="RefSeq" id="WP_014450554.1">
    <property type="nucleotide sequence ID" value="NC_017094.1"/>
</dbReference>
<evidence type="ECO:0000259" key="7">
    <source>
        <dbReference type="Pfam" id="PF00148"/>
    </source>
</evidence>
<dbReference type="CDD" id="cd01966">
    <property type="entry name" value="Nitrogenase_NifN_1"/>
    <property type="match status" value="1"/>
</dbReference>
<dbReference type="GO" id="GO:0065003">
    <property type="term" value="P:protein-containing complex assembly"/>
    <property type="evidence" value="ECO:0007669"/>
    <property type="project" value="InterPro"/>
</dbReference>
<reference evidence="8 9" key="1">
    <citation type="journal article" date="2012" name="J. Bacteriol.">
        <title>Complete Genome Sequence of Leptospirillum ferrooxidans Strain C2-3, Isolated from a Fresh Volcanic Ash Deposit on the Island of Miyake, Japan.</title>
        <authorList>
            <person name="Fujimura R."/>
            <person name="Sato Y."/>
            <person name="Nishizawa T."/>
            <person name="Oshima K."/>
            <person name="Kim S.-W."/>
            <person name="Hattori M."/>
            <person name="Kamijo T."/>
            <person name="Ohta H."/>
        </authorList>
    </citation>
    <scope>NUCLEOTIDE SEQUENCE [LARGE SCALE GENOMIC DNA]</scope>
    <source>
        <strain evidence="8 9">C2-3</strain>
    </source>
</reference>
<evidence type="ECO:0000313" key="9">
    <source>
        <dbReference type="Proteomes" id="UP000007382"/>
    </source>
</evidence>
<proteinExistence type="inferred from homology"/>
<evidence type="ECO:0000313" key="8">
    <source>
        <dbReference type="EMBL" id="BAM08071.1"/>
    </source>
</evidence>
<dbReference type="SUPFAM" id="SSF53807">
    <property type="entry name" value="Helical backbone' metal receptor"/>
    <property type="match status" value="1"/>
</dbReference>
<name>I0IS22_LEPFC</name>
<comment type="similarity">
    <text evidence="3 6">Belongs to the NifD/NifK/NifE/NifN family.</text>
</comment>
<dbReference type="GO" id="GO:0016163">
    <property type="term" value="F:nitrogenase activity"/>
    <property type="evidence" value="ECO:0007669"/>
    <property type="project" value="InterPro"/>
</dbReference>
<evidence type="ECO:0000256" key="2">
    <source>
        <dbReference type="ARBA" id="ARBA00005155"/>
    </source>
</evidence>
<dbReference type="Pfam" id="PF00148">
    <property type="entry name" value="Oxidored_nitro"/>
    <property type="match status" value="1"/>
</dbReference>
<keyword evidence="5 6" id="KW-0535">Nitrogen fixation</keyword>
<dbReference type="PATRIC" id="fig|1162668.3.peg.2854"/>
<dbReference type="NCBIfam" id="TIGR01285">
    <property type="entry name" value="nifN"/>
    <property type="match status" value="1"/>
</dbReference>
<dbReference type="eggNOG" id="COG2710">
    <property type="taxonomic scope" value="Bacteria"/>
</dbReference>
<dbReference type="InterPro" id="IPR005975">
    <property type="entry name" value="Nase_Mo-Fe_CF"/>
</dbReference>
<dbReference type="InterPro" id="IPR000318">
    <property type="entry name" value="Nase_comp1_CS"/>
</dbReference>
<dbReference type="HOGENOM" id="CLU_025876_2_0_0"/>
<comment type="pathway">
    <text evidence="2">Cofactor biosynthesis; Fe-Mo cofactor biosynthesis.</text>
</comment>
<evidence type="ECO:0000256" key="5">
    <source>
        <dbReference type="ARBA" id="ARBA00023231"/>
    </source>
</evidence>
<dbReference type="EMBL" id="AP012342">
    <property type="protein sequence ID" value="BAM08071.1"/>
    <property type="molecule type" value="Genomic_DNA"/>
</dbReference>
<dbReference type="OrthoDB" id="9800746at2"/>
<dbReference type="PANTHER" id="PTHR33712:SF7">
    <property type="entry name" value="LIGHT-INDEPENDENT PROTOCHLOROPHYLLIDE REDUCTASE SUBUNIT B"/>
    <property type="match status" value="1"/>
</dbReference>
<dbReference type="KEGG" id="lfc:LFE_2400"/>
<keyword evidence="9" id="KW-1185">Reference proteome</keyword>
<evidence type="ECO:0000256" key="6">
    <source>
        <dbReference type="RuleBase" id="RU004021"/>
    </source>
</evidence>
<dbReference type="InterPro" id="IPR050152">
    <property type="entry name" value="ChlB/BchB/BchZ"/>
</dbReference>
<dbReference type="Proteomes" id="UP000007382">
    <property type="component" value="Chromosome"/>
</dbReference>
<dbReference type="PANTHER" id="PTHR33712">
    <property type="entry name" value="LIGHT-INDEPENDENT PROTOCHLOROPHYLLIDE REDUCTASE SUBUNIT B"/>
    <property type="match status" value="1"/>
</dbReference>
<dbReference type="AlphaFoldDB" id="I0IS22"/>
<gene>
    <name evidence="8" type="primary">nifN</name>
    <name evidence="8" type="ordered locus">LFE_2400</name>
</gene>
<organism evidence="8 9">
    <name type="scientific">Leptospirillum ferrooxidans (strain C2-3)</name>
    <dbReference type="NCBI Taxonomy" id="1162668"/>
    <lineage>
        <taxon>Bacteria</taxon>
        <taxon>Pseudomonadati</taxon>
        <taxon>Nitrospirota</taxon>
        <taxon>Nitrospiria</taxon>
        <taxon>Nitrospirales</taxon>
        <taxon>Nitrospiraceae</taxon>
        <taxon>Leptospirillum</taxon>
    </lineage>
</organism>
<reference evidence="9" key="2">
    <citation type="submission" date="2012-03" db="EMBL/GenBank/DDBJ databases">
        <title>The complete genome sequence of the pioneer microbe on fresh volcanic deposit, Leptospirillum ferrooxidans strain C2-3.</title>
        <authorList>
            <person name="Fujimura R."/>
            <person name="Sato Y."/>
            <person name="Nishizawa T."/>
            <person name="Nanba K."/>
            <person name="Oshima K."/>
            <person name="Hattori M."/>
            <person name="Kamijo T."/>
            <person name="Ohta H."/>
        </authorList>
    </citation>
    <scope>NUCLEOTIDE SEQUENCE [LARGE SCALE GENOMIC DNA]</scope>
    <source>
        <strain evidence="9">C2-3</strain>
    </source>
</reference>
<dbReference type="Gene3D" id="3.40.50.1980">
    <property type="entry name" value="Nitrogenase molybdenum iron protein domain"/>
    <property type="match status" value="3"/>
</dbReference>
<protein>
    <recommendedName>
        <fullName evidence="4">Nitrogenase iron-molybdenum cofactor biosynthesis protein NifN</fullName>
    </recommendedName>
</protein>
<feature type="domain" description="Nitrogenase/oxidoreductase component 1" evidence="7">
    <location>
        <begin position="27"/>
        <end position="433"/>
    </location>
</feature>
<dbReference type="STRING" id="1162668.LFE_2400"/>
<accession>I0IS22</accession>
<evidence type="ECO:0000256" key="1">
    <source>
        <dbReference type="ARBA" id="ARBA00003171"/>
    </source>
</evidence>